<evidence type="ECO:0000313" key="9">
    <source>
        <dbReference type="EMBL" id="RIY42563.1"/>
    </source>
</evidence>
<evidence type="ECO:0000256" key="4">
    <source>
        <dbReference type="ARBA" id="ARBA00022759"/>
    </source>
</evidence>
<dbReference type="AlphaFoldDB" id="A0A3A1YWE5"/>
<evidence type="ECO:0000256" key="1">
    <source>
        <dbReference type="ARBA" id="ARBA00002663"/>
    </source>
</evidence>
<dbReference type="GO" id="GO:0000049">
    <property type="term" value="F:tRNA binding"/>
    <property type="evidence" value="ECO:0007669"/>
    <property type="project" value="UniProtKB-UniRule"/>
</dbReference>
<dbReference type="NCBIfam" id="TIGR00188">
    <property type="entry name" value="rnpA"/>
    <property type="match status" value="1"/>
</dbReference>
<evidence type="ECO:0000256" key="5">
    <source>
        <dbReference type="ARBA" id="ARBA00022801"/>
    </source>
</evidence>
<dbReference type="InterPro" id="IPR020539">
    <property type="entry name" value="RNase_P_CS"/>
</dbReference>
<dbReference type="GO" id="GO:0001682">
    <property type="term" value="P:tRNA 5'-leader removal"/>
    <property type="evidence" value="ECO:0007669"/>
    <property type="project" value="UniProtKB-UniRule"/>
</dbReference>
<keyword evidence="5 7" id="KW-0378">Hydrolase</keyword>
<organism evidence="9 10">
    <name type="scientific">Neopusillimonas maritima</name>
    <dbReference type="NCBI Taxonomy" id="2026239"/>
    <lineage>
        <taxon>Bacteria</taxon>
        <taxon>Pseudomonadati</taxon>
        <taxon>Pseudomonadota</taxon>
        <taxon>Betaproteobacteria</taxon>
        <taxon>Burkholderiales</taxon>
        <taxon>Alcaligenaceae</taxon>
        <taxon>Neopusillimonas</taxon>
    </lineage>
</organism>
<dbReference type="HAMAP" id="MF_00227">
    <property type="entry name" value="RNase_P"/>
    <property type="match status" value="1"/>
</dbReference>
<dbReference type="EMBL" id="NQYH01000001">
    <property type="protein sequence ID" value="RIY42563.1"/>
    <property type="molecule type" value="Genomic_DNA"/>
</dbReference>
<evidence type="ECO:0000256" key="8">
    <source>
        <dbReference type="NCBIfam" id="TIGR00188"/>
    </source>
</evidence>
<keyword evidence="6 7" id="KW-0694">RNA-binding</keyword>
<gene>
    <name evidence="7 9" type="primary">rnpA</name>
    <name evidence="9" type="ORF">CJP73_03840</name>
</gene>
<dbReference type="GO" id="GO:0030677">
    <property type="term" value="C:ribonuclease P complex"/>
    <property type="evidence" value="ECO:0007669"/>
    <property type="project" value="TreeGrafter"/>
</dbReference>
<comment type="subunit">
    <text evidence="7">Consists of a catalytic RNA component (M1 or rnpB) and a protein subunit.</text>
</comment>
<dbReference type="Pfam" id="PF00825">
    <property type="entry name" value="Ribonuclease_P"/>
    <property type="match status" value="1"/>
</dbReference>
<sequence>MNTARATFSSAARLLRPSEYVAALKGRRVAKGALFVVSTPRGGANSPQPRLGLIIGKKQAKRAVTRNTIKRIIRESFRLQQNRLPNRDIVFRLHAKIEPCTLTALKKQVRQEADTLLKQVTKC</sequence>
<dbReference type="Proteomes" id="UP000266206">
    <property type="component" value="Unassembled WGS sequence"/>
</dbReference>
<dbReference type="Gene3D" id="3.30.230.10">
    <property type="match status" value="1"/>
</dbReference>
<keyword evidence="3 7" id="KW-0540">Nuclease</keyword>
<keyword evidence="4 7" id="KW-0255">Endonuclease</keyword>
<evidence type="ECO:0000256" key="6">
    <source>
        <dbReference type="ARBA" id="ARBA00022884"/>
    </source>
</evidence>
<dbReference type="InterPro" id="IPR000100">
    <property type="entry name" value="RNase_P"/>
</dbReference>
<dbReference type="InterPro" id="IPR020568">
    <property type="entry name" value="Ribosomal_Su5_D2-typ_SF"/>
</dbReference>
<evidence type="ECO:0000313" key="10">
    <source>
        <dbReference type="Proteomes" id="UP000266206"/>
    </source>
</evidence>
<accession>A0A3A1YWE5</accession>
<dbReference type="OrthoDB" id="398329at2"/>
<dbReference type="GO" id="GO:0042781">
    <property type="term" value="F:3'-tRNA processing endoribonuclease activity"/>
    <property type="evidence" value="ECO:0007669"/>
    <property type="project" value="TreeGrafter"/>
</dbReference>
<reference evidence="9 10" key="1">
    <citation type="submission" date="2017-08" db="EMBL/GenBank/DDBJ databases">
        <title>Pusillimonas indicus sp. nov., a member of the family Alcaligenaceae isolated from surface seawater.</title>
        <authorList>
            <person name="Li J."/>
        </authorList>
    </citation>
    <scope>NUCLEOTIDE SEQUENCE [LARGE SCALE GENOMIC DNA]</scope>
    <source>
        <strain evidence="9 10">L52-1-41</strain>
    </source>
</reference>
<comment type="caution">
    <text evidence="9">The sequence shown here is derived from an EMBL/GenBank/DDBJ whole genome shotgun (WGS) entry which is preliminary data.</text>
</comment>
<proteinExistence type="inferred from homology"/>
<comment type="similarity">
    <text evidence="7">Belongs to the RnpA family.</text>
</comment>
<evidence type="ECO:0000256" key="7">
    <source>
        <dbReference type="HAMAP-Rule" id="MF_00227"/>
    </source>
</evidence>
<dbReference type="PANTHER" id="PTHR33992:SF1">
    <property type="entry name" value="RIBONUCLEASE P PROTEIN COMPONENT"/>
    <property type="match status" value="1"/>
</dbReference>
<comment type="function">
    <text evidence="1 7">RNaseP catalyzes the removal of the 5'-leader sequence from pre-tRNA to produce the mature 5'-terminus. It can also cleave other RNA substrates such as 4.5S RNA. The protein component plays an auxiliary but essential role in vivo by binding to the 5'-leader sequence and broadening the substrate specificity of the ribozyme.</text>
</comment>
<dbReference type="SUPFAM" id="SSF54211">
    <property type="entry name" value="Ribosomal protein S5 domain 2-like"/>
    <property type="match status" value="1"/>
</dbReference>
<name>A0A3A1YWE5_9BURK</name>
<dbReference type="RefSeq" id="WP_119515493.1">
    <property type="nucleotide sequence ID" value="NZ_NQYH01000001.1"/>
</dbReference>
<keyword evidence="2 7" id="KW-0819">tRNA processing</keyword>
<dbReference type="InterPro" id="IPR014721">
    <property type="entry name" value="Ribsml_uS5_D2-typ_fold_subgr"/>
</dbReference>
<dbReference type="EC" id="3.1.26.5" evidence="7 8"/>
<dbReference type="PROSITE" id="PS00648">
    <property type="entry name" value="RIBONUCLEASE_P"/>
    <property type="match status" value="1"/>
</dbReference>
<protein>
    <recommendedName>
        <fullName evidence="7 8">Ribonuclease P protein component</fullName>
        <shortName evidence="7">RNase P protein</shortName>
        <shortName evidence="7">RNaseP protein</shortName>
        <ecNumber evidence="7 8">3.1.26.5</ecNumber>
    </recommendedName>
    <alternativeName>
        <fullName evidence="7">Protein C5</fullName>
    </alternativeName>
</protein>
<evidence type="ECO:0000256" key="2">
    <source>
        <dbReference type="ARBA" id="ARBA00022694"/>
    </source>
</evidence>
<dbReference type="PANTHER" id="PTHR33992">
    <property type="entry name" value="RIBONUCLEASE P PROTEIN COMPONENT"/>
    <property type="match status" value="1"/>
</dbReference>
<evidence type="ECO:0000256" key="3">
    <source>
        <dbReference type="ARBA" id="ARBA00022722"/>
    </source>
</evidence>
<comment type="catalytic activity">
    <reaction evidence="7">
        <text>Endonucleolytic cleavage of RNA, removing 5'-extranucleotides from tRNA precursor.</text>
        <dbReference type="EC" id="3.1.26.5"/>
    </reaction>
</comment>
<dbReference type="GO" id="GO:0004526">
    <property type="term" value="F:ribonuclease P activity"/>
    <property type="evidence" value="ECO:0007669"/>
    <property type="project" value="UniProtKB-UniRule"/>
</dbReference>